<dbReference type="RefSeq" id="WP_034855507.1">
    <property type="nucleotide sequence ID" value="NZ_CP023068.1"/>
</dbReference>
<evidence type="ECO:0000256" key="1">
    <source>
        <dbReference type="SAM" id="Phobius"/>
    </source>
</evidence>
<gene>
    <name evidence="2" type="ORF">SJ05684_b46520</name>
</gene>
<organism evidence="2 3">
    <name type="scientific">Sinorhizobium sojae CCBAU 05684</name>
    <dbReference type="NCBI Taxonomy" id="716928"/>
    <lineage>
        <taxon>Bacteria</taxon>
        <taxon>Pseudomonadati</taxon>
        <taxon>Pseudomonadota</taxon>
        <taxon>Alphaproteobacteria</taxon>
        <taxon>Hyphomicrobiales</taxon>
        <taxon>Rhizobiaceae</taxon>
        <taxon>Sinorhizobium/Ensifer group</taxon>
        <taxon>Sinorhizobium</taxon>
    </lineage>
</organism>
<feature type="transmembrane region" description="Helical" evidence="1">
    <location>
        <begin position="30"/>
        <end position="52"/>
    </location>
</feature>
<dbReference type="KEGG" id="esj:SJ05684_b46520"/>
<sequence length="64" mass="6807">MNILDVALAIQIRLPGEGPNEIGNMEARRVFLRLCAFAPILATMVGVLELAAPEAPPVDAALRP</sequence>
<dbReference type="Proteomes" id="UP000217211">
    <property type="component" value="Plasmid pSJ05684b"/>
</dbReference>
<keyword evidence="2" id="KW-0614">Plasmid</keyword>
<keyword evidence="1" id="KW-1133">Transmembrane helix</keyword>
<protein>
    <submittedName>
        <fullName evidence="2">Uncharacterized protein</fullName>
    </submittedName>
</protein>
<evidence type="ECO:0000313" key="3">
    <source>
        <dbReference type="Proteomes" id="UP000217211"/>
    </source>
</evidence>
<dbReference type="EMBL" id="CP023068">
    <property type="protein sequence ID" value="ASY65634.1"/>
    <property type="molecule type" value="Genomic_DNA"/>
</dbReference>
<accession>A0A249PIW8</accession>
<name>A0A249PIW8_9HYPH</name>
<dbReference type="AlphaFoldDB" id="A0A249PIW8"/>
<keyword evidence="1" id="KW-0472">Membrane</keyword>
<geneLocation type="plasmid" evidence="3">
    <name>psj05684b</name>
</geneLocation>
<keyword evidence="1" id="KW-0812">Transmembrane</keyword>
<proteinExistence type="predicted"/>
<reference evidence="2 3" key="1">
    <citation type="submission" date="2017-08" db="EMBL/GenBank/DDBJ databases">
        <title>Multipartite genome sequences of Sinorhizobium species nodulating soybeans.</title>
        <authorList>
            <person name="Tian C.F."/>
        </authorList>
    </citation>
    <scope>NUCLEOTIDE SEQUENCE [LARGE SCALE GENOMIC DNA]</scope>
    <source>
        <strain evidence="2 3">CCBAU 05684</strain>
        <plasmid evidence="3">psj05684b</plasmid>
    </source>
</reference>
<dbReference type="STRING" id="716928.GCA_000261485_03116"/>
<keyword evidence="3" id="KW-1185">Reference proteome</keyword>
<evidence type="ECO:0000313" key="2">
    <source>
        <dbReference type="EMBL" id="ASY65634.1"/>
    </source>
</evidence>